<evidence type="ECO:0000313" key="4">
    <source>
        <dbReference type="Proteomes" id="UP000189857"/>
    </source>
</evidence>
<dbReference type="Proteomes" id="UP000189857">
    <property type="component" value="Unassembled WGS sequence"/>
</dbReference>
<keyword evidence="4" id="KW-1185">Reference proteome</keyword>
<dbReference type="InterPro" id="IPR012223">
    <property type="entry name" value="TEII"/>
</dbReference>
<protein>
    <submittedName>
        <fullName evidence="3">Surfactin synthase thioesterase subunit</fullName>
    </submittedName>
</protein>
<dbReference type="Pfam" id="PF00975">
    <property type="entry name" value="Thioesterase"/>
    <property type="match status" value="1"/>
</dbReference>
<dbReference type="PANTHER" id="PTHR11487">
    <property type="entry name" value="THIOESTERASE"/>
    <property type="match status" value="1"/>
</dbReference>
<gene>
    <name evidence="3" type="ORF">SAMN02745110_02343</name>
</gene>
<dbReference type="GO" id="GO:0008610">
    <property type="term" value="P:lipid biosynthetic process"/>
    <property type="evidence" value="ECO:0007669"/>
    <property type="project" value="TreeGrafter"/>
</dbReference>
<evidence type="ECO:0000256" key="1">
    <source>
        <dbReference type="ARBA" id="ARBA00007169"/>
    </source>
</evidence>
<dbReference type="OrthoDB" id="2213423at2"/>
<dbReference type="AlphaFoldDB" id="A0A1T4QBP9"/>
<name>A0A1T4QBP9_9FIRM</name>
<dbReference type="InterPro" id="IPR001031">
    <property type="entry name" value="Thioesterase"/>
</dbReference>
<evidence type="ECO:0000313" key="3">
    <source>
        <dbReference type="EMBL" id="SKA01213.1"/>
    </source>
</evidence>
<dbReference type="PANTHER" id="PTHR11487:SF0">
    <property type="entry name" value="S-ACYL FATTY ACID SYNTHASE THIOESTERASE, MEDIUM CHAIN"/>
    <property type="match status" value="1"/>
</dbReference>
<dbReference type="Gene3D" id="3.40.50.1820">
    <property type="entry name" value="alpha/beta hydrolase"/>
    <property type="match status" value="1"/>
</dbReference>
<organism evidence="3 4">
    <name type="scientific">Eubacterium ruminantium</name>
    <dbReference type="NCBI Taxonomy" id="42322"/>
    <lineage>
        <taxon>Bacteria</taxon>
        <taxon>Bacillati</taxon>
        <taxon>Bacillota</taxon>
        <taxon>Clostridia</taxon>
        <taxon>Eubacteriales</taxon>
        <taxon>Eubacteriaceae</taxon>
        <taxon>Eubacterium</taxon>
    </lineage>
</organism>
<dbReference type="InterPro" id="IPR029058">
    <property type="entry name" value="AB_hydrolase_fold"/>
</dbReference>
<sequence>MNVVFCFPYAGGSASAYGDLKRLGRTRDIEVVPIEYAGRASRISDPLYSDIYETAEDCYRQIKEYLSKHRVSEYGFFGHSMGSWVVYEVAKLVQYREELNKPKVIFFSANTIPQIEIDKKMSGLANDVFWEEMYLQGGLEKELYEVKEFKDYILPIIKNDYRILEEYAGPDVEKYKIDSDVCVLAGREDNISESECRDWSQFTDHEFDIRWFNGDHFYIRNEGSKLVDLFCRKMNREA</sequence>
<feature type="domain" description="Thioesterase" evidence="2">
    <location>
        <begin position="4"/>
        <end position="223"/>
    </location>
</feature>
<dbReference type="EMBL" id="FUXA01000018">
    <property type="protein sequence ID" value="SKA01213.1"/>
    <property type="molecule type" value="Genomic_DNA"/>
</dbReference>
<accession>A0A1T4QBP9</accession>
<proteinExistence type="inferred from homology"/>
<dbReference type="SUPFAM" id="SSF53474">
    <property type="entry name" value="alpha/beta-Hydrolases"/>
    <property type="match status" value="1"/>
</dbReference>
<dbReference type="RefSeq" id="WP_143000681.1">
    <property type="nucleotide sequence ID" value="NZ_FMTO01000018.1"/>
</dbReference>
<evidence type="ECO:0000259" key="2">
    <source>
        <dbReference type="Pfam" id="PF00975"/>
    </source>
</evidence>
<reference evidence="3 4" key="1">
    <citation type="submission" date="2017-02" db="EMBL/GenBank/DDBJ databases">
        <authorList>
            <person name="Peterson S.W."/>
        </authorList>
    </citation>
    <scope>NUCLEOTIDE SEQUENCE [LARGE SCALE GENOMIC DNA]</scope>
    <source>
        <strain evidence="3 4">ATCC 17233</strain>
    </source>
</reference>
<comment type="similarity">
    <text evidence="1">Belongs to the thioesterase family.</text>
</comment>